<dbReference type="PANTHER" id="PTHR16138">
    <property type="entry name" value="MYCOPHENOLIC ACID ACYL-GLUCURONIDE ESTERASE, MITOCHONDRIAL"/>
    <property type="match status" value="1"/>
</dbReference>
<dbReference type="GO" id="GO:0004553">
    <property type="term" value="F:hydrolase activity, hydrolyzing O-glycosyl compounds"/>
    <property type="evidence" value="ECO:0007669"/>
    <property type="project" value="TreeGrafter"/>
</dbReference>
<dbReference type="AlphaFoldDB" id="A0A1F5Y0J1"/>
<feature type="domain" description="Serine aminopeptidase S33" evidence="2">
    <location>
        <begin position="27"/>
        <end position="147"/>
    </location>
</feature>
<reference evidence="3 4" key="1">
    <citation type="journal article" date="2016" name="Nat. Commun.">
        <title>Thousands of microbial genomes shed light on interconnected biogeochemical processes in an aquifer system.</title>
        <authorList>
            <person name="Anantharaman K."/>
            <person name="Brown C.T."/>
            <person name="Hug L.A."/>
            <person name="Sharon I."/>
            <person name="Castelle C.J."/>
            <person name="Probst A.J."/>
            <person name="Thomas B.C."/>
            <person name="Singh A."/>
            <person name="Wilkins M.J."/>
            <person name="Karaoz U."/>
            <person name="Brodie E.L."/>
            <person name="Williams K.H."/>
            <person name="Hubbard S.S."/>
            <person name="Banfield J.F."/>
        </authorList>
    </citation>
    <scope>NUCLEOTIDE SEQUENCE [LARGE SCALE GENOMIC DNA]</scope>
</reference>
<comment type="caution">
    <text evidence="3">The sequence shown here is derived from an EMBL/GenBank/DDBJ whole genome shotgun (WGS) entry which is preliminary data.</text>
</comment>
<keyword evidence="1" id="KW-0378">Hydrolase</keyword>
<dbReference type="STRING" id="1798364.A3G54_04270"/>
<dbReference type="Proteomes" id="UP000178894">
    <property type="component" value="Unassembled WGS sequence"/>
</dbReference>
<dbReference type="InterPro" id="IPR022742">
    <property type="entry name" value="Hydrolase_4"/>
</dbReference>
<accession>A0A1F5Y0J1</accession>
<evidence type="ECO:0000313" key="4">
    <source>
        <dbReference type="Proteomes" id="UP000178894"/>
    </source>
</evidence>
<dbReference type="PANTHER" id="PTHR16138:SF7">
    <property type="entry name" value="PALMITOYL-PROTEIN THIOESTERASE ABHD10, MITOCHONDRIAL"/>
    <property type="match status" value="1"/>
</dbReference>
<dbReference type="SUPFAM" id="SSF53474">
    <property type="entry name" value="alpha/beta-Hydrolases"/>
    <property type="match status" value="1"/>
</dbReference>
<evidence type="ECO:0000313" key="3">
    <source>
        <dbReference type="EMBL" id="OGF93738.1"/>
    </source>
</evidence>
<dbReference type="InterPro" id="IPR029058">
    <property type="entry name" value="AB_hydrolase_fold"/>
</dbReference>
<sequence length="253" mass="28796">MKEFIKNRKSQKIVVLVEGRENKVGLAFVMHGLGGFKEQPHIQAMAEAFLENGYTVVRFDTTNTFGESDGKYEDATITNYYVDLEDVIKWAGGQEWYREPFVLAGHSLGGICTALFAEKYPKKVKALAPISTVVSVKLSFETKEEEAEEWKKTGWREKPSISIPGKIKRLPWSHMEDRLKYDLLPEIKKLSMPVLMVVGSEDVSTPLEHQKTLFNALSGQKEMHIINGSGHSFRNDSDQAELKNLFKDWIKKI</sequence>
<dbReference type="EMBL" id="MFIQ01000006">
    <property type="protein sequence ID" value="OGF93738.1"/>
    <property type="molecule type" value="Genomic_DNA"/>
</dbReference>
<dbReference type="Gene3D" id="3.40.50.1820">
    <property type="entry name" value="alpha/beta hydrolase"/>
    <property type="match status" value="1"/>
</dbReference>
<organism evidence="3 4">
    <name type="scientific">Candidatus Giovannonibacteria bacterium RIFCSPLOWO2_12_FULL_44_15</name>
    <dbReference type="NCBI Taxonomy" id="1798364"/>
    <lineage>
        <taxon>Bacteria</taxon>
        <taxon>Candidatus Giovannoniibacteriota</taxon>
    </lineage>
</organism>
<proteinExistence type="predicted"/>
<evidence type="ECO:0000259" key="2">
    <source>
        <dbReference type="Pfam" id="PF12146"/>
    </source>
</evidence>
<evidence type="ECO:0000256" key="1">
    <source>
        <dbReference type="ARBA" id="ARBA00022801"/>
    </source>
</evidence>
<gene>
    <name evidence="3" type="ORF">A3G54_04270</name>
</gene>
<name>A0A1F5Y0J1_9BACT</name>
<dbReference type="Pfam" id="PF12146">
    <property type="entry name" value="Hydrolase_4"/>
    <property type="match status" value="1"/>
</dbReference>
<dbReference type="InterPro" id="IPR052382">
    <property type="entry name" value="ABHD10_acyl-thioesterase"/>
</dbReference>
<protein>
    <recommendedName>
        <fullName evidence="2">Serine aminopeptidase S33 domain-containing protein</fullName>
    </recommendedName>
</protein>